<proteinExistence type="predicted"/>
<dbReference type="AlphaFoldDB" id="A0A0A9AKD6"/>
<dbReference type="EMBL" id="GBRH01247547">
    <property type="protein sequence ID" value="JAD50348.1"/>
    <property type="molecule type" value="Transcribed_RNA"/>
</dbReference>
<reference evidence="1" key="1">
    <citation type="submission" date="2014-09" db="EMBL/GenBank/DDBJ databases">
        <authorList>
            <person name="Magalhaes I.L.F."/>
            <person name="Oliveira U."/>
            <person name="Santos F.R."/>
            <person name="Vidigal T.H.D.A."/>
            <person name="Brescovit A.D."/>
            <person name="Santos A.J."/>
        </authorList>
    </citation>
    <scope>NUCLEOTIDE SEQUENCE</scope>
    <source>
        <tissue evidence="1">Shoot tissue taken approximately 20 cm above the soil surface</tissue>
    </source>
</reference>
<evidence type="ECO:0000313" key="1">
    <source>
        <dbReference type="EMBL" id="JAD50348.1"/>
    </source>
</evidence>
<reference evidence="1" key="2">
    <citation type="journal article" date="2015" name="Data Brief">
        <title>Shoot transcriptome of the giant reed, Arundo donax.</title>
        <authorList>
            <person name="Barrero R.A."/>
            <person name="Guerrero F.D."/>
            <person name="Moolhuijzen P."/>
            <person name="Goolsby J.A."/>
            <person name="Tidwell J."/>
            <person name="Bellgard S.E."/>
            <person name="Bellgard M.I."/>
        </authorList>
    </citation>
    <scope>NUCLEOTIDE SEQUENCE</scope>
    <source>
        <tissue evidence="1">Shoot tissue taken approximately 20 cm above the soil surface</tissue>
    </source>
</reference>
<sequence>MNCMASFYYVLLFILGSWNTLACSICMATTSLNS</sequence>
<protein>
    <submittedName>
        <fullName evidence="1">Uncharacterized protein</fullName>
    </submittedName>
</protein>
<accession>A0A0A9AKD6</accession>
<name>A0A0A9AKD6_ARUDO</name>
<organism evidence="1">
    <name type="scientific">Arundo donax</name>
    <name type="common">Giant reed</name>
    <name type="synonym">Donax arundinaceus</name>
    <dbReference type="NCBI Taxonomy" id="35708"/>
    <lineage>
        <taxon>Eukaryota</taxon>
        <taxon>Viridiplantae</taxon>
        <taxon>Streptophyta</taxon>
        <taxon>Embryophyta</taxon>
        <taxon>Tracheophyta</taxon>
        <taxon>Spermatophyta</taxon>
        <taxon>Magnoliopsida</taxon>
        <taxon>Liliopsida</taxon>
        <taxon>Poales</taxon>
        <taxon>Poaceae</taxon>
        <taxon>PACMAD clade</taxon>
        <taxon>Arundinoideae</taxon>
        <taxon>Arundineae</taxon>
        <taxon>Arundo</taxon>
    </lineage>
</organism>